<proteinExistence type="predicted"/>
<name>J9G7L1_9ZZZZ</name>
<accession>J9G7L1</accession>
<reference evidence="1" key="1">
    <citation type="journal article" date="2012" name="PLoS ONE">
        <title>Gene sets for utilization of primary and secondary nutrition supplies in the distal gut of endangered iberian lynx.</title>
        <authorList>
            <person name="Alcaide M."/>
            <person name="Messina E."/>
            <person name="Richter M."/>
            <person name="Bargiela R."/>
            <person name="Peplies J."/>
            <person name="Huws S.A."/>
            <person name="Newbold C.J."/>
            <person name="Golyshin P.N."/>
            <person name="Simon M.A."/>
            <person name="Lopez G."/>
            <person name="Yakimov M.M."/>
            <person name="Ferrer M."/>
        </authorList>
    </citation>
    <scope>NUCLEOTIDE SEQUENCE</scope>
</reference>
<comment type="caution">
    <text evidence="1">The sequence shown here is derived from an EMBL/GenBank/DDBJ whole genome shotgun (WGS) entry which is preliminary data.</text>
</comment>
<gene>
    <name evidence="1" type="ORF">EVA_16438</name>
</gene>
<protein>
    <submittedName>
        <fullName evidence="1">Uncharacterized protein</fullName>
    </submittedName>
</protein>
<sequence>MGEVQSPRPSDLYIGQFAYGPFQQVHLFEVVSATRLPSALYGVEERDVAQVGLQVAHLVVACGQYLRHGQLSLSEMLRQADEGMVLLAARAHHPDDRVVCVVRQPVVGAVAPRALHLLYRGRLAARPLLIKSDELFHDSVDYCFSSSVSSSFSPFMISSACLRPRLRWS</sequence>
<dbReference type="EMBL" id="AMCI01005798">
    <property type="protein sequence ID" value="EJW95454.1"/>
    <property type="molecule type" value="Genomic_DNA"/>
</dbReference>
<dbReference type="AlphaFoldDB" id="J9G7L1"/>
<organism evidence="1">
    <name type="scientific">gut metagenome</name>
    <dbReference type="NCBI Taxonomy" id="749906"/>
    <lineage>
        <taxon>unclassified sequences</taxon>
        <taxon>metagenomes</taxon>
        <taxon>organismal metagenomes</taxon>
    </lineage>
</organism>
<evidence type="ECO:0000313" key="1">
    <source>
        <dbReference type="EMBL" id="EJW95454.1"/>
    </source>
</evidence>